<evidence type="ECO:0000256" key="3">
    <source>
        <dbReference type="ARBA" id="ARBA00022598"/>
    </source>
</evidence>
<dbReference type="InterPro" id="IPR014729">
    <property type="entry name" value="Rossmann-like_a/b/a_fold"/>
</dbReference>
<dbReference type="Proteomes" id="UP001156691">
    <property type="component" value="Unassembled WGS sequence"/>
</dbReference>
<dbReference type="HAMAP" id="MF_00123">
    <property type="entry name" value="Arg_tRNA_synth"/>
    <property type="match status" value="1"/>
</dbReference>
<evidence type="ECO:0000256" key="10">
    <source>
        <dbReference type="RuleBase" id="RU363038"/>
    </source>
</evidence>
<name>A0ABQ5W5W6_9HYPH</name>
<dbReference type="SUPFAM" id="SSF52374">
    <property type="entry name" value="Nucleotidylyl transferase"/>
    <property type="match status" value="1"/>
</dbReference>
<comment type="subcellular location">
    <subcellularLocation>
        <location evidence="9">Cytoplasm</location>
    </subcellularLocation>
</comment>
<evidence type="ECO:0000256" key="2">
    <source>
        <dbReference type="ARBA" id="ARBA00022490"/>
    </source>
</evidence>
<dbReference type="PANTHER" id="PTHR11956:SF5">
    <property type="entry name" value="ARGININE--TRNA LIGASE, CYTOPLASMIC"/>
    <property type="match status" value="1"/>
</dbReference>
<keyword evidence="6 9" id="KW-0648">Protein biosynthesis</keyword>
<dbReference type="Gene3D" id="3.40.50.620">
    <property type="entry name" value="HUPs"/>
    <property type="match status" value="1"/>
</dbReference>
<dbReference type="InterPro" id="IPR001412">
    <property type="entry name" value="aa-tRNA-synth_I_CS"/>
</dbReference>
<keyword evidence="4 9" id="KW-0547">Nucleotide-binding</keyword>
<keyword evidence="2 9" id="KW-0963">Cytoplasm</keyword>
<dbReference type="EC" id="6.1.1.19" evidence="9"/>
<dbReference type="CDD" id="cd07956">
    <property type="entry name" value="Anticodon_Ia_Arg"/>
    <property type="match status" value="1"/>
</dbReference>
<feature type="domain" description="Arginyl tRNA synthetase N-terminal" evidence="12">
    <location>
        <begin position="8"/>
        <end position="89"/>
    </location>
</feature>
<dbReference type="NCBIfam" id="TIGR00456">
    <property type="entry name" value="argS"/>
    <property type="match status" value="1"/>
</dbReference>
<dbReference type="Gene3D" id="1.10.730.10">
    <property type="entry name" value="Isoleucyl-tRNA Synthetase, Domain 1"/>
    <property type="match status" value="1"/>
</dbReference>
<dbReference type="Gene3D" id="3.30.1360.70">
    <property type="entry name" value="Arginyl tRNA synthetase N-terminal domain"/>
    <property type="match status" value="1"/>
</dbReference>
<dbReference type="InterPro" id="IPR009080">
    <property type="entry name" value="tRNAsynth_Ia_anticodon-bd"/>
</dbReference>
<organism evidence="13 14">
    <name type="scientific">Devosia nitrariae</name>
    <dbReference type="NCBI Taxonomy" id="2071872"/>
    <lineage>
        <taxon>Bacteria</taxon>
        <taxon>Pseudomonadati</taxon>
        <taxon>Pseudomonadota</taxon>
        <taxon>Alphaproteobacteria</taxon>
        <taxon>Hyphomicrobiales</taxon>
        <taxon>Devosiaceae</taxon>
        <taxon>Devosia</taxon>
    </lineage>
</organism>
<evidence type="ECO:0000256" key="1">
    <source>
        <dbReference type="ARBA" id="ARBA00005594"/>
    </source>
</evidence>
<dbReference type="InterPro" id="IPR001278">
    <property type="entry name" value="Arg-tRNA-ligase"/>
</dbReference>
<protein>
    <recommendedName>
        <fullName evidence="9">Arginine--tRNA ligase</fullName>
        <ecNumber evidence="9">6.1.1.19</ecNumber>
    </recommendedName>
    <alternativeName>
        <fullName evidence="9">Arginyl-tRNA synthetase</fullName>
        <shortName evidence="9">ArgRS</shortName>
    </alternativeName>
</protein>
<dbReference type="RefSeq" id="WP_284340591.1">
    <property type="nucleotide sequence ID" value="NZ_BSNS01000011.1"/>
</dbReference>
<dbReference type="Pfam" id="PF03485">
    <property type="entry name" value="Arg_tRNA_synt_N"/>
    <property type="match status" value="1"/>
</dbReference>
<dbReference type="InterPro" id="IPR036695">
    <property type="entry name" value="Arg-tRNA-synth_N_sf"/>
</dbReference>
<evidence type="ECO:0000313" key="13">
    <source>
        <dbReference type="EMBL" id="GLQ55163.1"/>
    </source>
</evidence>
<dbReference type="Pfam" id="PF00750">
    <property type="entry name" value="tRNA-synt_1d"/>
    <property type="match status" value="1"/>
</dbReference>
<reference evidence="14" key="1">
    <citation type="journal article" date="2019" name="Int. J. Syst. Evol. Microbiol.">
        <title>The Global Catalogue of Microorganisms (GCM) 10K type strain sequencing project: providing services to taxonomists for standard genome sequencing and annotation.</title>
        <authorList>
            <consortium name="The Broad Institute Genomics Platform"/>
            <consortium name="The Broad Institute Genome Sequencing Center for Infectious Disease"/>
            <person name="Wu L."/>
            <person name="Ma J."/>
        </authorList>
    </citation>
    <scope>NUCLEOTIDE SEQUENCE [LARGE SCALE GENOMIC DNA]</scope>
    <source>
        <strain evidence="14">NBRC 112416</strain>
    </source>
</reference>
<feature type="short sequence motif" description="'HIGH' region" evidence="9">
    <location>
        <begin position="125"/>
        <end position="135"/>
    </location>
</feature>
<evidence type="ECO:0000259" key="12">
    <source>
        <dbReference type="SMART" id="SM01016"/>
    </source>
</evidence>
<dbReference type="Pfam" id="PF05746">
    <property type="entry name" value="DALR_1"/>
    <property type="match status" value="1"/>
</dbReference>
<dbReference type="SMART" id="SM00836">
    <property type="entry name" value="DALR_1"/>
    <property type="match status" value="1"/>
</dbReference>
<comment type="caution">
    <text evidence="13">The sequence shown here is derived from an EMBL/GenBank/DDBJ whole genome shotgun (WGS) entry which is preliminary data.</text>
</comment>
<dbReference type="SMART" id="SM01016">
    <property type="entry name" value="Arg_tRNA_synt_N"/>
    <property type="match status" value="1"/>
</dbReference>
<evidence type="ECO:0000256" key="4">
    <source>
        <dbReference type="ARBA" id="ARBA00022741"/>
    </source>
</evidence>
<gene>
    <name evidence="13" type="primary">argS_1</name>
    <name evidence="9" type="synonym">argS</name>
    <name evidence="13" type="ORF">GCM10010862_24220</name>
</gene>
<dbReference type="SUPFAM" id="SSF47323">
    <property type="entry name" value="Anticodon-binding domain of a subclass of class I aminoacyl-tRNA synthetases"/>
    <property type="match status" value="1"/>
</dbReference>
<dbReference type="PROSITE" id="PS00178">
    <property type="entry name" value="AA_TRNA_LIGASE_I"/>
    <property type="match status" value="1"/>
</dbReference>
<accession>A0ABQ5W5W6</accession>
<sequence length="579" mass="61851">MQTVTAVAAAEAALVEAFKALGLPIEHALASPPHRNSKADFQCNGALALAGKLGKKPLDLAQAITAELSNNTTFELVEVTGPGFINCTLSQATLVDCLEAALASSDLGIATADNARTIVLDFGGPNVAKPLHVGHLRSLVLGESLRRILIASGHTVISDIPLGDWGLQMGQLISELQLRMPDLVYFDRSYSGPYPSEPPIILADLEGMYPVAAAACKADPERLAMARIATAELQAGRPGYRALWSHFRALSMTSICADIDQLGAHFDLLAGESDTQPIIAPLVDALLANEVATQSQGAIVIDVQQPEDSDRPIPPLILVKSDGAAMYGTTDLATIKQRTATYAPDEIIYVVDQRQAEHFTQVFRAAAKAGFTTRLTHCGFGTVNGADGKPLKTRAGGTAKLGELIADAKSKADLVIPIHLDDREQLAGKIAIGALKFADLSSKRLTGYTFDLDRAISFEGKTGPYFQYAAVRMASILEKAGDARAAFGADLRGVERDLALQCLSFAAAVQQAVDSYEPSEIATYAFELAQTFSRFYTNCPVLTEPDKAIRASRLALCALTSRTLEKSLWLLGIEIPERM</sequence>
<dbReference type="InterPro" id="IPR005148">
    <property type="entry name" value="Arg-tRNA-synth_N"/>
</dbReference>
<keyword evidence="5 9" id="KW-0067">ATP-binding</keyword>
<comment type="catalytic activity">
    <reaction evidence="8 9">
        <text>tRNA(Arg) + L-arginine + ATP = L-arginyl-tRNA(Arg) + AMP + diphosphate</text>
        <dbReference type="Rhea" id="RHEA:20301"/>
        <dbReference type="Rhea" id="RHEA-COMP:9658"/>
        <dbReference type="Rhea" id="RHEA-COMP:9673"/>
        <dbReference type="ChEBI" id="CHEBI:30616"/>
        <dbReference type="ChEBI" id="CHEBI:32682"/>
        <dbReference type="ChEBI" id="CHEBI:33019"/>
        <dbReference type="ChEBI" id="CHEBI:78442"/>
        <dbReference type="ChEBI" id="CHEBI:78513"/>
        <dbReference type="ChEBI" id="CHEBI:456215"/>
        <dbReference type="EC" id="6.1.1.19"/>
    </reaction>
</comment>
<comment type="similarity">
    <text evidence="1 9 10">Belongs to the class-I aminoacyl-tRNA synthetase family.</text>
</comment>
<feature type="domain" description="DALR anticodon binding" evidence="11">
    <location>
        <begin position="466"/>
        <end position="579"/>
    </location>
</feature>
<evidence type="ECO:0000256" key="8">
    <source>
        <dbReference type="ARBA" id="ARBA00049339"/>
    </source>
</evidence>
<dbReference type="PANTHER" id="PTHR11956">
    <property type="entry name" value="ARGINYL-TRNA SYNTHETASE"/>
    <property type="match status" value="1"/>
</dbReference>
<evidence type="ECO:0000313" key="14">
    <source>
        <dbReference type="Proteomes" id="UP001156691"/>
    </source>
</evidence>
<keyword evidence="3 9" id="KW-0436">Ligase</keyword>
<evidence type="ECO:0000256" key="5">
    <source>
        <dbReference type="ARBA" id="ARBA00022840"/>
    </source>
</evidence>
<dbReference type="EMBL" id="BSNS01000011">
    <property type="protein sequence ID" value="GLQ55163.1"/>
    <property type="molecule type" value="Genomic_DNA"/>
</dbReference>
<keyword evidence="14" id="KW-1185">Reference proteome</keyword>
<comment type="subunit">
    <text evidence="9">Monomer.</text>
</comment>
<dbReference type="SUPFAM" id="SSF55190">
    <property type="entry name" value="Arginyl-tRNA synthetase (ArgRS), N-terminal 'additional' domain"/>
    <property type="match status" value="1"/>
</dbReference>
<dbReference type="InterPro" id="IPR008909">
    <property type="entry name" value="DALR_anticod-bd"/>
</dbReference>
<dbReference type="PRINTS" id="PR01038">
    <property type="entry name" value="TRNASYNTHARG"/>
</dbReference>
<evidence type="ECO:0000259" key="11">
    <source>
        <dbReference type="SMART" id="SM00836"/>
    </source>
</evidence>
<dbReference type="GO" id="GO:0016874">
    <property type="term" value="F:ligase activity"/>
    <property type="evidence" value="ECO:0007669"/>
    <property type="project" value="UniProtKB-KW"/>
</dbReference>
<evidence type="ECO:0000256" key="9">
    <source>
        <dbReference type="HAMAP-Rule" id="MF_00123"/>
    </source>
</evidence>
<keyword evidence="7 9" id="KW-0030">Aminoacyl-tRNA synthetase</keyword>
<proteinExistence type="inferred from homology"/>
<evidence type="ECO:0000256" key="7">
    <source>
        <dbReference type="ARBA" id="ARBA00023146"/>
    </source>
</evidence>
<evidence type="ECO:0000256" key="6">
    <source>
        <dbReference type="ARBA" id="ARBA00022917"/>
    </source>
</evidence>
<dbReference type="InterPro" id="IPR035684">
    <property type="entry name" value="ArgRS_core"/>
</dbReference>